<accession>A0ABP5FGA9</accession>
<name>A0ABP5FGA9_9MICC</name>
<evidence type="ECO:0000313" key="1">
    <source>
        <dbReference type="EMBL" id="GAA2026070.1"/>
    </source>
</evidence>
<organism evidence="1 2">
    <name type="scientific">Yaniella flava</name>
    <dbReference type="NCBI Taxonomy" id="287930"/>
    <lineage>
        <taxon>Bacteria</taxon>
        <taxon>Bacillati</taxon>
        <taxon>Actinomycetota</taxon>
        <taxon>Actinomycetes</taxon>
        <taxon>Micrococcales</taxon>
        <taxon>Micrococcaceae</taxon>
        <taxon>Yaniella</taxon>
    </lineage>
</organism>
<proteinExistence type="predicted"/>
<dbReference type="InterPro" id="IPR009351">
    <property type="entry name" value="AlkZ-like"/>
</dbReference>
<evidence type="ECO:0000313" key="2">
    <source>
        <dbReference type="Proteomes" id="UP001501461"/>
    </source>
</evidence>
<dbReference type="PANTHER" id="PTHR30528">
    <property type="entry name" value="CYTOPLASMIC PROTEIN"/>
    <property type="match status" value="1"/>
</dbReference>
<gene>
    <name evidence="1" type="ORF">GCM10009720_02160</name>
</gene>
<dbReference type="PANTHER" id="PTHR30528:SF0">
    <property type="entry name" value="CYTOPLASMIC PROTEIN"/>
    <property type="match status" value="1"/>
</dbReference>
<comment type="caution">
    <text evidence="1">The sequence shown here is derived from an EMBL/GenBank/DDBJ whole genome shotgun (WGS) entry which is preliminary data.</text>
</comment>
<protein>
    <submittedName>
        <fullName evidence="1">Winged helix-turn-helix domain-containing protein</fullName>
    </submittedName>
</protein>
<keyword evidence="2" id="KW-1185">Reference proteome</keyword>
<dbReference type="Pfam" id="PF06224">
    <property type="entry name" value="AlkZ-like"/>
    <property type="match status" value="1"/>
</dbReference>
<dbReference type="Proteomes" id="UP001501461">
    <property type="component" value="Unassembled WGS sequence"/>
</dbReference>
<sequence length="421" mass="47471">MTVRTLSLAQARRVAIAAQGLDRQRPDIVSLRHITDTIKRIGLLQIDSVNIVARAHLLPLLARLGPYDIGLVGRASARAPRRILETWAHEASYVPATTFPLLTWNRRRWPGMDPEALAAEHPELFRLVRDIVADHGPLTSREIEAFADAAHAKRPHGQWGWEWSPVKTALEILFDAGELTPARRNAQFERVYDLTSRALPPDIPSQIPPAKDEAIIELVRIASRAHGIGTVRCFADYFRLNQRETRRAVDALQAHGELLPVTVTGWNHPLWMHSQTRVPRRTNARALLVPFDPLVFERRRLLELFGMHYRLEIYTPAHKRTYGYYVLPFLLGEHLVARVDLKYDRKHGVLVVRAAYAEPPGPDDAARATWPDRTTRGKELIAELTTMASWLGAGDVVVEDAAPGDLSADLHELLSYNTLIT</sequence>
<dbReference type="EMBL" id="BAAAMN010000005">
    <property type="protein sequence ID" value="GAA2026070.1"/>
    <property type="molecule type" value="Genomic_DNA"/>
</dbReference>
<reference evidence="2" key="1">
    <citation type="journal article" date="2019" name="Int. J. Syst. Evol. Microbiol.">
        <title>The Global Catalogue of Microorganisms (GCM) 10K type strain sequencing project: providing services to taxonomists for standard genome sequencing and annotation.</title>
        <authorList>
            <consortium name="The Broad Institute Genomics Platform"/>
            <consortium name="The Broad Institute Genome Sequencing Center for Infectious Disease"/>
            <person name="Wu L."/>
            <person name="Ma J."/>
        </authorList>
    </citation>
    <scope>NUCLEOTIDE SEQUENCE [LARGE SCALE GENOMIC DNA]</scope>
    <source>
        <strain evidence="2">JCM 13595</strain>
    </source>
</reference>
<dbReference type="RefSeq" id="WP_343955749.1">
    <property type="nucleotide sequence ID" value="NZ_BAAAMN010000005.1"/>
</dbReference>